<evidence type="ECO:0000256" key="4">
    <source>
        <dbReference type="ARBA" id="ARBA00005555"/>
    </source>
</evidence>
<dbReference type="CDD" id="cd16499">
    <property type="entry name" value="RING-HC_Bre1-like"/>
    <property type="match status" value="1"/>
</dbReference>
<feature type="coiled-coil region" evidence="15">
    <location>
        <begin position="572"/>
        <end position="606"/>
    </location>
</feature>
<comment type="caution">
    <text evidence="18">The sequence shown here is derived from an EMBL/GenBank/DDBJ whole genome shotgun (WGS) entry which is preliminary data.</text>
</comment>
<accession>A0ABQ7JAK3</accession>
<evidence type="ECO:0000256" key="5">
    <source>
        <dbReference type="ARBA" id="ARBA00022679"/>
    </source>
</evidence>
<dbReference type="PROSITE" id="PS50089">
    <property type="entry name" value="ZF_RING_2"/>
    <property type="match status" value="1"/>
</dbReference>
<name>A0ABQ7JAK3_9APIC</name>
<comment type="similarity">
    <text evidence="4 14">Belongs to the BRE1 family.</text>
</comment>
<feature type="coiled-coil region" evidence="15">
    <location>
        <begin position="442"/>
        <end position="480"/>
    </location>
</feature>
<evidence type="ECO:0000256" key="1">
    <source>
        <dbReference type="ARBA" id="ARBA00000900"/>
    </source>
</evidence>
<keyword evidence="6 14" id="KW-0479">Metal-binding</keyword>
<evidence type="ECO:0000256" key="7">
    <source>
        <dbReference type="ARBA" id="ARBA00022771"/>
    </source>
</evidence>
<evidence type="ECO:0000259" key="17">
    <source>
        <dbReference type="PROSITE" id="PS50089"/>
    </source>
</evidence>
<feature type="coiled-coil region" evidence="15">
    <location>
        <begin position="131"/>
        <end position="165"/>
    </location>
</feature>
<evidence type="ECO:0000256" key="8">
    <source>
        <dbReference type="ARBA" id="ARBA00022786"/>
    </source>
</evidence>
<evidence type="ECO:0000256" key="13">
    <source>
        <dbReference type="PROSITE-ProRule" id="PRU00175"/>
    </source>
</evidence>
<dbReference type="PANTHER" id="PTHR23163:SF0">
    <property type="entry name" value="E3 UBIQUITIN-PROTEIN LIGASE BRE1"/>
    <property type="match status" value="1"/>
</dbReference>
<dbReference type="InterPro" id="IPR018957">
    <property type="entry name" value="Znf_C3HC4_RING-type"/>
</dbReference>
<evidence type="ECO:0000256" key="16">
    <source>
        <dbReference type="SAM" id="MobiDB-lite"/>
    </source>
</evidence>
<comment type="subcellular location">
    <subcellularLocation>
        <location evidence="2 14">Nucleus</location>
    </subcellularLocation>
</comment>
<sequence>KDFKVSPHLYKTFSEEDKMDGMPISGDEESDEEKFSTGNLLKGEREASMKKKLHLEGDEIVPPHVYTSRELMKQLLRIMEFLYLKFQKFSLEDNLKDSNISSSLEYFGNIYKLQSLCDDLHEKYRREVASLSLSQSQITDLEEEIDFVKNENEKLRIEVDRQAKQKALLRFQLGNQTAESPTVESFSSLVEQKSFDIHQSESELLEIKLKNREEEIEHLKREKSVHLNHINDLTTTNILTNERVIKSEVFQTLKKECTELNSELATRTAENEELRNSLVKEVNQRDEEYEKFMKQTQVHHKFLMDKISELNKEIHKNAESEASTTHELELLKDENQGLKISLNESNENLSARILQWKKLKSQYEQLKITGVQMLEKLQNLKEEKTQLINLLKEKDKEGQNLLSQLKSTSSSINENLKEDFQISSEIHTVEEFAQLQAEVANMQRRTQDYALLQGDIKELRQELQQVSEEVEEVSKAFEERQTHCEELAHQLQEAIEKSTERQASLQTLKNLSNKSTIILEQKLNTLKQKYDKSEKLMNSYVECILHANVRASLTEEQRDQYISSFLENRTSLHSATKENAELTSQLQKMKEALEQLTRKQEEMIHKQLSLETACERLKDERIVMEKRFERQKLKEIKSDRKRLSKLAIEEYTEKDVTLIAQENEELRRRFLCTVCSERFRDHIIVKCGHVFCKECLEKNVKTRNRKCSLCKINFDLKDTVKLYLD</sequence>
<evidence type="ECO:0000313" key="19">
    <source>
        <dbReference type="Proteomes" id="UP000823046"/>
    </source>
</evidence>
<feature type="coiled-coil region" evidence="15">
    <location>
        <begin position="328"/>
        <end position="400"/>
    </location>
</feature>
<dbReference type="InterPro" id="IPR001841">
    <property type="entry name" value="Znf_RING"/>
</dbReference>
<keyword evidence="11 14" id="KW-0175">Coiled coil</keyword>
<dbReference type="InterPro" id="IPR013956">
    <property type="entry name" value="E3_ubiquit_lig_Bre1"/>
</dbReference>
<evidence type="ECO:0000256" key="6">
    <source>
        <dbReference type="ARBA" id="ARBA00022723"/>
    </source>
</evidence>
<keyword evidence="9 14" id="KW-0862">Zinc</keyword>
<dbReference type="Gene3D" id="3.30.40.10">
    <property type="entry name" value="Zinc/RING finger domain, C3HC4 (zinc finger)"/>
    <property type="match status" value="1"/>
</dbReference>
<evidence type="ECO:0000256" key="10">
    <source>
        <dbReference type="ARBA" id="ARBA00022853"/>
    </source>
</evidence>
<feature type="coiled-coil region" evidence="15">
    <location>
        <begin position="197"/>
        <end position="229"/>
    </location>
</feature>
<gene>
    <name evidence="18" type="ORF">IE077_002546</name>
</gene>
<evidence type="ECO:0000256" key="11">
    <source>
        <dbReference type="ARBA" id="ARBA00023054"/>
    </source>
</evidence>
<keyword evidence="8 14" id="KW-0833">Ubl conjugation pathway</keyword>
<feature type="domain" description="RING-type" evidence="17">
    <location>
        <begin position="672"/>
        <end position="711"/>
    </location>
</feature>
<evidence type="ECO:0000256" key="14">
    <source>
        <dbReference type="RuleBase" id="RU365038"/>
    </source>
</evidence>
<dbReference type="InterPro" id="IPR017907">
    <property type="entry name" value="Znf_RING_CS"/>
</dbReference>
<evidence type="ECO:0000313" key="18">
    <source>
        <dbReference type="EMBL" id="KAF8821030.1"/>
    </source>
</evidence>
<organism evidence="18 19">
    <name type="scientific">Cardiosporidium cionae</name>
    <dbReference type="NCBI Taxonomy" id="476202"/>
    <lineage>
        <taxon>Eukaryota</taxon>
        <taxon>Sar</taxon>
        <taxon>Alveolata</taxon>
        <taxon>Apicomplexa</taxon>
        <taxon>Aconoidasida</taxon>
        <taxon>Nephromycida</taxon>
        <taxon>Cardiosporidium</taxon>
    </lineage>
</organism>
<feature type="non-terminal residue" evidence="18">
    <location>
        <position position="1"/>
    </location>
</feature>
<keyword evidence="19" id="KW-1185">Reference proteome</keyword>
<protein>
    <recommendedName>
        <fullName evidence="14">E3 ubiquitin protein ligase</fullName>
        <ecNumber evidence="14">2.3.2.27</ecNumber>
    </recommendedName>
</protein>
<evidence type="ECO:0000256" key="15">
    <source>
        <dbReference type="SAM" id="Coils"/>
    </source>
</evidence>
<comment type="catalytic activity">
    <reaction evidence="1 14">
        <text>S-ubiquitinyl-[E2 ubiquitin-conjugating enzyme]-L-cysteine + [acceptor protein]-L-lysine = [E2 ubiquitin-conjugating enzyme]-L-cysteine + N(6)-ubiquitinyl-[acceptor protein]-L-lysine.</text>
        <dbReference type="EC" id="2.3.2.27"/>
    </reaction>
</comment>
<reference evidence="18 19" key="1">
    <citation type="journal article" date="2020" name="bioRxiv">
        <title>Metabolic contributions of an alphaproteobacterial endosymbiont in the apicomplexan Cardiosporidium cionae.</title>
        <authorList>
            <person name="Hunter E.S."/>
            <person name="Paight C.J."/>
            <person name="Lane C.E."/>
        </authorList>
    </citation>
    <scope>NUCLEOTIDE SEQUENCE [LARGE SCALE GENOMIC DNA]</scope>
    <source>
        <strain evidence="18">ESH_2018</strain>
    </source>
</reference>
<dbReference type="Pfam" id="PF00097">
    <property type="entry name" value="zf-C3HC4"/>
    <property type="match status" value="1"/>
</dbReference>
<dbReference type="PANTHER" id="PTHR23163">
    <property type="entry name" value="RING FINGER PROTEIN-RELATED"/>
    <property type="match status" value="1"/>
</dbReference>
<evidence type="ECO:0000256" key="2">
    <source>
        <dbReference type="ARBA" id="ARBA00004123"/>
    </source>
</evidence>
<keyword evidence="7 13" id="KW-0863">Zinc-finger</keyword>
<evidence type="ECO:0000256" key="12">
    <source>
        <dbReference type="ARBA" id="ARBA00023242"/>
    </source>
</evidence>
<dbReference type="InterPro" id="IPR013083">
    <property type="entry name" value="Znf_RING/FYVE/PHD"/>
</dbReference>
<keyword evidence="12 14" id="KW-0539">Nucleus</keyword>
<dbReference type="EC" id="2.3.2.27" evidence="14"/>
<dbReference type="EMBL" id="JADAQX010000249">
    <property type="protein sequence ID" value="KAF8821030.1"/>
    <property type="molecule type" value="Genomic_DNA"/>
</dbReference>
<dbReference type="PROSITE" id="PS00518">
    <property type="entry name" value="ZF_RING_1"/>
    <property type="match status" value="1"/>
</dbReference>
<feature type="region of interest" description="Disordered" evidence="16">
    <location>
        <begin position="14"/>
        <end position="37"/>
    </location>
</feature>
<evidence type="ECO:0000256" key="9">
    <source>
        <dbReference type="ARBA" id="ARBA00022833"/>
    </source>
</evidence>
<keyword evidence="10 14" id="KW-0156">Chromatin regulator</keyword>
<dbReference type="SMART" id="SM00184">
    <property type="entry name" value="RING"/>
    <property type="match status" value="1"/>
</dbReference>
<dbReference type="SUPFAM" id="SSF57850">
    <property type="entry name" value="RING/U-box"/>
    <property type="match status" value="1"/>
</dbReference>
<evidence type="ECO:0000256" key="3">
    <source>
        <dbReference type="ARBA" id="ARBA00004906"/>
    </source>
</evidence>
<comment type="pathway">
    <text evidence="3 14">Protein modification; protein ubiquitination.</text>
</comment>
<proteinExistence type="inferred from homology"/>
<dbReference type="Proteomes" id="UP000823046">
    <property type="component" value="Unassembled WGS sequence"/>
</dbReference>
<keyword evidence="5 14" id="KW-0808">Transferase</keyword>